<proteinExistence type="predicted"/>
<name>A0A1Q9EC09_SYMMI</name>
<dbReference type="AlphaFoldDB" id="A0A1Q9EC09"/>
<dbReference type="OrthoDB" id="10318961at2759"/>
<keyword evidence="2" id="KW-1185">Reference proteome</keyword>
<reference evidence="1 2" key="1">
    <citation type="submission" date="2016-02" db="EMBL/GenBank/DDBJ databases">
        <title>Genome analysis of coral dinoflagellate symbionts highlights evolutionary adaptations to a symbiotic lifestyle.</title>
        <authorList>
            <person name="Aranda M."/>
            <person name="Li Y."/>
            <person name="Liew Y.J."/>
            <person name="Baumgarten S."/>
            <person name="Simakov O."/>
            <person name="Wilson M."/>
            <person name="Piel J."/>
            <person name="Ashoor H."/>
            <person name="Bougouffa S."/>
            <person name="Bajic V.B."/>
            <person name="Ryu T."/>
            <person name="Ravasi T."/>
            <person name="Bayer T."/>
            <person name="Micklem G."/>
            <person name="Kim H."/>
            <person name="Bhak J."/>
            <person name="Lajeunesse T.C."/>
            <person name="Voolstra C.R."/>
        </authorList>
    </citation>
    <scope>NUCLEOTIDE SEQUENCE [LARGE SCALE GENOMIC DNA]</scope>
    <source>
        <strain evidence="1 2">CCMP2467</strain>
    </source>
</reference>
<accession>A0A1Q9EC09</accession>
<evidence type="ECO:0000313" key="2">
    <source>
        <dbReference type="Proteomes" id="UP000186817"/>
    </source>
</evidence>
<protein>
    <submittedName>
        <fullName evidence="1">Uncharacterized protein</fullName>
    </submittedName>
</protein>
<sequence>MLGVSRAYVAVGMLGQGFLVLDTFRQVLSLGRDEALRELSVEAARPHQTGPELLRALSGPLIPDIARCVFGGASPAWSERVRQWWRGEEEGPPRRLLRLQSPAKLHKEDVL</sequence>
<organism evidence="1 2">
    <name type="scientific">Symbiodinium microadriaticum</name>
    <name type="common">Dinoflagellate</name>
    <name type="synonym">Zooxanthella microadriatica</name>
    <dbReference type="NCBI Taxonomy" id="2951"/>
    <lineage>
        <taxon>Eukaryota</taxon>
        <taxon>Sar</taxon>
        <taxon>Alveolata</taxon>
        <taxon>Dinophyceae</taxon>
        <taxon>Suessiales</taxon>
        <taxon>Symbiodiniaceae</taxon>
        <taxon>Symbiodinium</taxon>
    </lineage>
</organism>
<dbReference type="EMBL" id="LSRX01000198">
    <property type="protein sequence ID" value="OLQ04927.1"/>
    <property type="molecule type" value="Genomic_DNA"/>
</dbReference>
<evidence type="ECO:0000313" key="1">
    <source>
        <dbReference type="EMBL" id="OLQ04927.1"/>
    </source>
</evidence>
<gene>
    <name evidence="1" type="ORF">AK812_SmicGene11930</name>
</gene>
<comment type="caution">
    <text evidence="1">The sequence shown here is derived from an EMBL/GenBank/DDBJ whole genome shotgun (WGS) entry which is preliminary data.</text>
</comment>
<dbReference type="Proteomes" id="UP000186817">
    <property type="component" value="Unassembled WGS sequence"/>
</dbReference>